<accession>A0A9J6FA55</accession>
<evidence type="ECO:0000256" key="4">
    <source>
        <dbReference type="ARBA" id="ARBA00035230"/>
    </source>
</evidence>
<dbReference type="InterPro" id="IPR020052">
    <property type="entry name" value="Ribosomal_eL31_CS"/>
</dbReference>
<comment type="similarity">
    <text evidence="1">Belongs to the eukaryotic ribosomal protein eL31 family.</text>
</comment>
<sequence>MAKIKAEGKREKRGKSTLNEVVTIHLHKRLYGVGFKKRAPPAIKEIKKFAEKQIGTSDVRVDTRLNKFFWSKGIISVPFRVRVRRARRGNEDEDSPNQLYTLVTCVPVETFKRLQTVNVESSDS</sequence>
<dbReference type="Pfam" id="PF01198">
    <property type="entry name" value="Ribosomal_L31e"/>
    <property type="match status" value="1"/>
</dbReference>
<keyword evidence="7" id="KW-1185">Reference proteome</keyword>
<organism evidence="6 7">
    <name type="scientific">Haemaphysalis longicornis</name>
    <name type="common">Bush tick</name>
    <dbReference type="NCBI Taxonomy" id="44386"/>
    <lineage>
        <taxon>Eukaryota</taxon>
        <taxon>Metazoa</taxon>
        <taxon>Ecdysozoa</taxon>
        <taxon>Arthropoda</taxon>
        <taxon>Chelicerata</taxon>
        <taxon>Arachnida</taxon>
        <taxon>Acari</taxon>
        <taxon>Parasitiformes</taxon>
        <taxon>Ixodida</taxon>
        <taxon>Ixodoidea</taxon>
        <taxon>Ixodidae</taxon>
        <taxon>Haemaphysalinae</taxon>
        <taxon>Haemaphysalis</taxon>
    </lineage>
</organism>
<evidence type="ECO:0000313" key="7">
    <source>
        <dbReference type="Proteomes" id="UP000821853"/>
    </source>
</evidence>
<dbReference type="OrthoDB" id="9739313at2759"/>
<comment type="caution">
    <text evidence="6">The sequence shown here is derived from an EMBL/GenBank/DDBJ whole genome shotgun (WGS) entry which is preliminary data.</text>
</comment>
<keyword evidence="3" id="KW-0687">Ribonucleoprotein</keyword>
<dbReference type="FunFam" id="3.10.440.10:FF:000001">
    <property type="entry name" value="60S ribosomal protein L31"/>
    <property type="match status" value="1"/>
</dbReference>
<dbReference type="InterPro" id="IPR000054">
    <property type="entry name" value="Ribosomal_eL31"/>
</dbReference>
<protein>
    <recommendedName>
        <fullName evidence="4">Large ribosomal subunit protein eL31</fullName>
    </recommendedName>
    <alternativeName>
        <fullName evidence="5">60S ribosomal protein L31</fullName>
    </alternativeName>
</protein>
<dbReference type="GO" id="GO:0022625">
    <property type="term" value="C:cytosolic large ribosomal subunit"/>
    <property type="evidence" value="ECO:0007669"/>
    <property type="project" value="TreeGrafter"/>
</dbReference>
<dbReference type="GO" id="GO:0003735">
    <property type="term" value="F:structural constituent of ribosome"/>
    <property type="evidence" value="ECO:0007669"/>
    <property type="project" value="InterPro"/>
</dbReference>
<dbReference type="OMA" id="FKTGCHY"/>
<evidence type="ECO:0000313" key="6">
    <source>
        <dbReference type="EMBL" id="KAH9359821.1"/>
    </source>
</evidence>
<evidence type="ECO:0000256" key="5">
    <source>
        <dbReference type="ARBA" id="ARBA00035337"/>
    </source>
</evidence>
<name>A0A9J6FA55_HAELO</name>
<proteinExistence type="inferred from homology"/>
<evidence type="ECO:0000256" key="2">
    <source>
        <dbReference type="ARBA" id="ARBA00022980"/>
    </source>
</evidence>
<dbReference type="PANTHER" id="PTHR10956">
    <property type="entry name" value="60S RIBOSOMAL PROTEIN L31"/>
    <property type="match status" value="1"/>
</dbReference>
<dbReference type="InterPro" id="IPR023621">
    <property type="entry name" value="Ribosomal_eL31_dom_sf"/>
</dbReference>
<dbReference type="Gene3D" id="3.10.440.10">
    <property type="match status" value="1"/>
</dbReference>
<dbReference type="AlphaFoldDB" id="A0A9J6FA55"/>
<dbReference type="Proteomes" id="UP000821853">
    <property type="component" value="Chromosome 1"/>
</dbReference>
<evidence type="ECO:0000256" key="1">
    <source>
        <dbReference type="ARBA" id="ARBA00010808"/>
    </source>
</evidence>
<evidence type="ECO:0000256" key="3">
    <source>
        <dbReference type="ARBA" id="ARBA00023274"/>
    </source>
</evidence>
<gene>
    <name evidence="6" type="ORF">HPB48_015834</name>
</gene>
<dbReference type="VEuPathDB" id="VectorBase:HLOH_055068"/>
<keyword evidence="2" id="KW-0689">Ribosomal protein</keyword>
<dbReference type="SUPFAM" id="SSF54575">
    <property type="entry name" value="Ribosomal protein L31e"/>
    <property type="match status" value="1"/>
</dbReference>
<reference evidence="6 7" key="1">
    <citation type="journal article" date="2020" name="Cell">
        <title>Large-Scale Comparative Analyses of Tick Genomes Elucidate Their Genetic Diversity and Vector Capacities.</title>
        <authorList>
            <consortium name="Tick Genome and Microbiome Consortium (TIGMIC)"/>
            <person name="Jia N."/>
            <person name="Wang J."/>
            <person name="Shi W."/>
            <person name="Du L."/>
            <person name="Sun Y."/>
            <person name="Zhan W."/>
            <person name="Jiang J.F."/>
            <person name="Wang Q."/>
            <person name="Zhang B."/>
            <person name="Ji P."/>
            <person name="Bell-Sakyi L."/>
            <person name="Cui X.M."/>
            <person name="Yuan T.T."/>
            <person name="Jiang B.G."/>
            <person name="Yang W.F."/>
            <person name="Lam T.T."/>
            <person name="Chang Q.C."/>
            <person name="Ding S.J."/>
            <person name="Wang X.J."/>
            <person name="Zhu J.G."/>
            <person name="Ruan X.D."/>
            <person name="Zhao L."/>
            <person name="Wei J.T."/>
            <person name="Ye R.Z."/>
            <person name="Que T.C."/>
            <person name="Du C.H."/>
            <person name="Zhou Y.H."/>
            <person name="Cheng J.X."/>
            <person name="Dai P.F."/>
            <person name="Guo W.B."/>
            <person name="Han X.H."/>
            <person name="Huang E.J."/>
            <person name="Li L.F."/>
            <person name="Wei W."/>
            <person name="Gao Y.C."/>
            <person name="Liu J.Z."/>
            <person name="Shao H.Z."/>
            <person name="Wang X."/>
            <person name="Wang C.C."/>
            <person name="Yang T.C."/>
            <person name="Huo Q.B."/>
            <person name="Li W."/>
            <person name="Chen H.Y."/>
            <person name="Chen S.E."/>
            <person name="Zhou L.G."/>
            <person name="Ni X.B."/>
            <person name="Tian J.H."/>
            <person name="Sheng Y."/>
            <person name="Liu T."/>
            <person name="Pan Y.S."/>
            <person name="Xia L.Y."/>
            <person name="Li J."/>
            <person name="Zhao F."/>
            <person name="Cao W.C."/>
        </authorList>
    </citation>
    <scope>NUCLEOTIDE SEQUENCE [LARGE SCALE GENOMIC DNA]</scope>
    <source>
        <strain evidence="6">HaeL-2018</strain>
    </source>
</reference>
<dbReference type="PANTHER" id="PTHR10956:SF0">
    <property type="entry name" value="60S RIBOSOMAL PROTEIN L31"/>
    <property type="match status" value="1"/>
</dbReference>
<dbReference type="SMART" id="SM01380">
    <property type="entry name" value="Ribosomal_L31e"/>
    <property type="match status" value="1"/>
</dbReference>
<dbReference type="EMBL" id="JABSTR010000001">
    <property type="protein sequence ID" value="KAH9359821.1"/>
    <property type="molecule type" value="Genomic_DNA"/>
</dbReference>
<dbReference type="GO" id="GO:0002181">
    <property type="term" value="P:cytoplasmic translation"/>
    <property type="evidence" value="ECO:0007669"/>
    <property type="project" value="TreeGrafter"/>
</dbReference>
<dbReference type="CDD" id="cd00463">
    <property type="entry name" value="Ribosomal_L31e"/>
    <property type="match status" value="1"/>
</dbReference>
<dbReference type="PROSITE" id="PS01144">
    <property type="entry name" value="RIBOSOMAL_L31E"/>
    <property type="match status" value="1"/>
</dbReference>